<dbReference type="SUPFAM" id="SSF51735">
    <property type="entry name" value="NAD(P)-binding Rossmann-fold domains"/>
    <property type="match status" value="1"/>
</dbReference>
<name>A0A0Q2M999_VIBFU</name>
<evidence type="ECO:0000313" key="2">
    <source>
        <dbReference type="Proteomes" id="UP000051221"/>
    </source>
</evidence>
<reference evidence="1 2" key="1">
    <citation type="submission" date="2015-08" db="EMBL/GenBank/DDBJ databases">
        <title>Antibacterial properties of a collection of Vibrionaceae strains.</title>
        <authorList>
            <person name="Giubergia S."/>
        </authorList>
    </citation>
    <scope>NUCLEOTIDE SEQUENCE [LARGE SCALE GENOMIC DNA]</scope>
    <source>
        <strain evidence="1 2">S0821</strain>
    </source>
</reference>
<evidence type="ECO:0000313" key="1">
    <source>
        <dbReference type="EMBL" id="KQH84641.1"/>
    </source>
</evidence>
<dbReference type="Gene3D" id="3.40.50.720">
    <property type="entry name" value="NAD(P)-binding Rossmann-like Domain"/>
    <property type="match status" value="1"/>
</dbReference>
<keyword evidence="2" id="KW-1185">Reference proteome</keyword>
<gene>
    <name evidence="1" type="ORF">AMR76_17720</name>
</gene>
<dbReference type="PANTHER" id="PTHR14097">
    <property type="entry name" value="OXIDOREDUCTASE HTATIP2"/>
    <property type="match status" value="1"/>
</dbReference>
<dbReference type="FunCoup" id="A0A0Q2M999">
    <property type="interactions" value="300"/>
</dbReference>
<dbReference type="Pfam" id="PF08732">
    <property type="entry name" value="HIM1"/>
    <property type="match status" value="1"/>
</dbReference>
<organism evidence="1 2">
    <name type="scientific">Vibrio furnissii</name>
    <dbReference type="NCBI Taxonomy" id="29494"/>
    <lineage>
        <taxon>Bacteria</taxon>
        <taxon>Pseudomonadati</taxon>
        <taxon>Pseudomonadota</taxon>
        <taxon>Gammaproteobacteria</taxon>
        <taxon>Vibrionales</taxon>
        <taxon>Vibrionaceae</taxon>
        <taxon>Vibrio</taxon>
    </lineage>
</organism>
<dbReference type="Proteomes" id="UP000051221">
    <property type="component" value="Unassembled WGS sequence"/>
</dbReference>
<dbReference type="PANTHER" id="PTHR14097:SF7">
    <property type="entry name" value="OXIDOREDUCTASE HTATIP2"/>
    <property type="match status" value="1"/>
</dbReference>
<dbReference type="InterPro" id="IPR014843">
    <property type="entry name" value="Him1/Fmp52"/>
</dbReference>
<accession>A0A0Q2M999</accession>
<sequence length="227" mass="25164">MTTSSSTHVIIAGASGLVGSYVLHQLLATPAIDGVYALTRKPLASHEKLTAICDSELGIKQWDEQHIAPNYGVIALGTTRKQAGSQAGLEAVDYHLVCQVAQTMKTIGVKRLAVVSSYGAHPRSRSHYLRCKGKMEEAIRQMGFEHVTFVRPGPLVGERQIVRPDEIWLQRVMKIGQYLLWGTLKNLIPIRAEAVAQALLYNVFDRRAPAVSVLHTTDMQRLLKNYH</sequence>
<dbReference type="InterPro" id="IPR036291">
    <property type="entry name" value="NAD(P)-bd_dom_sf"/>
</dbReference>
<dbReference type="InParanoid" id="A0A0Q2M999"/>
<dbReference type="EMBL" id="LKHS01000017">
    <property type="protein sequence ID" value="KQH84641.1"/>
    <property type="molecule type" value="Genomic_DNA"/>
</dbReference>
<proteinExistence type="predicted"/>
<protein>
    <submittedName>
        <fullName evidence="1">Nucleoside-diphosphate sugar epimerase</fullName>
    </submittedName>
</protein>
<dbReference type="RefSeq" id="WP_055466756.1">
    <property type="nucleotide sequence ID" value="NZ_LKHS01000017.1"/>
</dbReference>
<comment type="caution">
    <text evidence="1">The sequence shown here is derived from an EMBL/GenBank/DDBJ whole genome shotgun (WGS) entry which is preliminary data.</text>
</comment>
<dbReference type="AlphaFoldDB" id="A0A0Q2M999"/>